<dbReference type="PROSITE" id="PS51186">
    <property type="entry name" value="GNAT"/>
    <property type="match status" value="1"/>
</dbReference>
<sequence>MGTDIELRELAAPSFVHALPALLEVYTAAMDPAPGQLPGRRSIMEQHSRYPRFRSVLALAPDGGAAGFAYGFQGRSGQWWHDVVTAELKRSDPDALRRWFTDSFEIAEVHVHPVYQGRGAGRRLLERLAQARPERTAVLSTPVGPTVARRLYASCGFADVLPEFAFPGSPDRPFAIMAAPLPLAGGGRRRAAGRSRGWRWTG</sequence>
<keyword evidence="2" id="KW-0808">Transferase</keyword>
<organism evidence="2 3">
    <name type="scientific">Nocardiopsis composta</name>
    <dbReference type="NCBI Taxonomy" id="157465"/>
    <lineage>
        <taxon>Bacteria</taxon>
        <taxon>Bacillati</taxon>
        <taxon>Actinomycetota</taxon>
        <taxon>Actinomycetes</taxon>
        <taxon>Streptosporangiales</taxon>
        <taxon>Nocardiopsidaceae</taxon>
        <taxon>Nocardiopsis</taxon>
    </lineage>
</organism>
<dbReference type="Gene3D" id="3.40.630.30">
    <property type="match status" value="1"/>
</dbReference>
<evidence type="ECO:0000313" key="2">
    <source>
        <dbReference type="EMBL" id="MBB5435722.1"/>
    </source>
</evidence>
<dbReference type="EMBL" id="JACHDB010000002">
    <property type="protein sequence ID" value="MBB5435722.1"/>
    <property type="molecule type" value="Genomic_DNA"/>
</dbReference>
<protein>
    <submittedName>
        <fullName evidence="2">GNAT superfamily N-acetyltransferase</fullName>
    </submittedName>
</protein>
<dbReference type="Pfam" id="PF13508">
    <property type="entry name" value="Acetyltransf_7"/>
    <property type="match status" value="1"/>
</dbReference>
<name>A0A7W8QSC7_9ACTN</name>
<dbReference type="InterPro" id="IPR000182">
    <property type="entry name" value="GNAT_dom"/>
</dbReference>
<keyword evidence="3" id="KW-1185">Reference proteome</keyword>
<accession>A0A7W8QSC7</accession>
<evidence type="ECO:0000313" key="3">
    <source>
        <dbReference type="Proteomes" id="UP000572635"/>
    </source>
</evidence>
<dbReference type="CDD" id="cd04301">
    <property type="entry name" value="NAT_SF"/>
    <property type="match status" value="1"/>
</dbReference>
<reference evidence="2 3" key="1">
    <citation type="submission" date="2020-08" db="EMBL/GenBank/DDBJ databases">
        <title>Sequencing the genomes of 1000 actinobacteria strains.</title>
        <authorList>
            <person name="Klenk H.-P."/>
        </authorList>
    </citation>
    <scope>NUCLEOTIDE SEQUENCE [LARGE SCALE GENOMIC DNA]</scope>
    <source>
        <strain evidence="2 3">DSM 44551</strain>
    </source>
</reference>
<dbReference type="Proteomes" id="UP000572635">
    <property type="component" value="Unassembled WGS sequence"/>
</dbReference>
<dbReference type="AlphaFoldDB" id="A0A7W8QSC7"/>
<dbReference type="RefSeq" id="WP_184398730.1">
    <property type="nucleotide sequence ID" value="NZ_BAAAJD010000103.1"/>
</dbReference>
<comment type="caution">
    <text evidence="2">The sequence shown here is derived from an EMBL/GenBank/DDBJ whole genome shotgun (WGS) entry which is preliminary data.</text>
</comment>
<feature type="domain" description="N-acetyltransferase" evidence="1">
    <location>
        <begin position="5"/>
        <end position="182"/>
    </location>
</feature>
<dbReference type="GO" id="GO:0016747">
    <property type="term" value="F:acyltransferase activity, transferring groups other than amino-acyl groups"/>
    <property type="evidence" value="ECO:0007669"/>
    <property type="project" value="InterPro"/>
</dbReference>
<dbReference type="InterPro" id="IPR016181">
    <property type="entry name" value="Acyl_CoA_acyltransferase"/>
</dbReference>
<proteinExistence type="predicted"/>
<gene>
    <name evidence="2" type="ORF">HDA36_005870</name>
</gene>
<evidence type="ECO:0000259" key="1">
    <source>
        <dbReference type="PROSITE" id="PS51186"/>
    </source>
</evidence>
<dbReference type="SUPFAM" id="SSF55729">
    <property type="entry name" value="Acyl-CoA N-acyltransferases (Nat)"/>
    <property type="match status" value="1"/>
</dbReference>